<dbReference type="PANTHER" id="PTHR10963:SF55">
    <property type="entry name" value="GLYCOSIDE HYDROLASE FAMILY 16 PROTEIN"/>
    <property type="match status" value="1"/>
</dbReference>
<dbReference type="OrthoDB" id="4781at2759"/>
<evidence type="ECO:0000313" key="4">
    <source>
        <dbReference type="EMBL" id="KAF7274036.1"/>
    </source>
</evidence>
<accession>A0A834MA41</accession>
<feature type="signal peptide" evidence="2">
    <location>
        <begin position="1"/>
        <end position="19"/>
    </location>
</feature>
<comment type="similarity">
    <text evidence="1">Belongs to the glycosyl hydrolase 16 family.</text>
</comment>
<dbReference type="InterPro" id="IPR013320">
    <property type="entry name" value="ConA-like_dom_sf"/>
</dbReference>
<dbReference type="GO" id="GO:0004553">
    <property type="term" value="F:hydrolase activity, hydrolyzing O-glycosyl compounds"/>
    <property type="evidence" value="ECO:0007669"/>
    <property type="project" value="InterPro"/>
</dbReference>
<dbReference type="InterPro" id="IPR050546">
    <property type="entry name" value="Glycosyl_Hydrlase_16"/>
</dbReference>
<name>A0A834MA41_RHYFE</name>
<dbReference type="SUPFAM" id="SSF49899">
    <property type="entry name" value="Concanavalin A-like lectins/glucanases"/>
    <property type="match status" value="1"/>
</dbReference>
<dbReference type="Pfam" id="PF00722">
    <property type="entry name" value="Glyco_hydro_16"/>
    <property type="match status" value="1"/>
</dbReference>
<dbReference type="AlphaFoldDB" id="A0A834MA41"/>
<keyword evidence="5" id="KW-1185">Reference proteome</keyword>
<dbReference type="EMBL" id="JAACXV010013124">
    <property type="protein sequence ID" value="KAF7274036.1"/>
    <property type="molecule type" value="Genomic_DNA"/>
</dbReference>
<gene>
    <name evidence="4" type="ORF">GWI33_013277</name>
</gene>
<proteinExistence type="inferred from homology"/>
<evidence type="ECO:0000256" key="1">
    <source>
        <dbReference type="ARBA" id="ARBA00006865"/>
    </source>
</evidence>
<comment type="caution">
    <text evidence="4">The sequence shown here is derived from an EMBL/GenBank/DDBJ whole genome shotgun (WGS) entry which is preliminary data.</text>
</comment>
<organism evidence="4 5">
    <name type="scientific">Rhynchophorus ferrugineus</name>
    <name type="common">Red palm weevil</name>
    <name type="synonym">Curculio ferrugineus</name>
    <dbReference type="NCBI Taxonomy" id="354439"/>
    <lineage>
        <taxon>Eukaryota</taxon>
        <taxon>Metazoa</taxon>
        <taxon>Ecdysozoa</taxon>
        <taxon>Arthropoda</taxon>
        <taxon>Hexapoda</taxon>
        <taxon>Insecta</taxon>
        <taxon>Pterygota</taxon>
        <taxon>Neoptera</taxon>
        <taxon>Endopterygota</taxon>
        <taxon>Coleoptera</taxon>
        <taxon>Polyphaga</taxon>
        <taxon>Cucujiformia</taxon>
        <taxon>Curculionidae</taxon>
        <taxon>Dryophthorinae</taxon>
        <taxon>Rhynchophorus</taxon>
    </lineage>
</organism>
<dbReference type="CDD" id="cd08024">
    <property type="entry name" value="GH16_CCF"/>
    <property type="match status" value="1"/>
</dbReference>
<dbReference type="PROSITE" id="PS51762">
    <property type="entry name" value="GH16_2"/>
    <property type="match status" value="1"/>
</dbReference>
<dbReference type="Proteomes" id="UP000625711">
    <property type="component" value="Unassembled WGS sequence"/>
</dbReference>
<evidence type="ECO:0000259" key="3">
    <source>
        <dbReference type="PROSITE" id="PS51762"/>
    </source>
</evidence>
<dbReference type="FunFam" id="2.60.120.200:FF:000217">
    <property type="entry name" value="Gram-negative bacteria-binding protein"/>
    <property type="match status" value="1"/>
</dbReference>
<dbReference type="InterPro" id="IPR000757">
    <property type="entry name" value="Beta-glucanase-like"/>
</dbReference>
<evidence type="ECO:0000313" key="5">
    <source>
        <dbReference type="Proteomes" id="UP000625711"/>
    </source>
</evidence>
<sequence length="377" mass="42593">MRPIIGGVLLSCWVVLIAAKRCSTRSLTTISGTHTKRVDHCSGDMIFHEDFHTLDLSKWEHEITLAGGGNWEFQYYANNRSNSYVENGHLHIRPTLMADDFGESFLWSGMLDVNGGSPGDHCTDPSFYGCTRQGTDSNYINPIRSARIRTSQSFNFKYGRIQFRAKIPTGDWLWPAVWMLPRYNAYGKWPASGEIDLLESRGNKDLVNAQGVNVGNQQISNTLHWGPYNEANRWPKTHFEKNNADGFDKDFHEFELVWGPDNFTYSVDGEEVGSVSPPPGGFWEMGGFDNATTDNPWRGGSHMAPFDQEFYIIINLAAGGVSFFDDGFKNLGGKPWSNKSPVAFKDFWKGKGQWLPTWDMKDDSTHLIVDYVKVFAL</sequence>
<reference evidence="4" key="1">
    <citation type="submission" date="2020-08" db="EMBL/GenBank/DDBJ databases">
        <title>Genome sequencing and assembly of the red palm weevil Rhynchophorus ferrugineus.</title>
        <authorList>
            <person name="Dias G.B."/>
            <person name="Bergman C.M."/>
            <person name="Manee M."/>
        </authorList>
    </citation>
    <scope>NUCLEOTIDE SEQUENCE</scope>
    <source>
        <strain evidence="4">AA-2017</strain>
        <tissue evidence="4">Whole larva</tissue>
    </source>
</reference>
<keyword evidence="2" id="KW-0732">Signal</keyword>
<feature type="domain" description="GH16" evidence="3">
    <location>
        <begin position="23"/>
        <end position="377"/>
    </location>
</feature>
<dbReference type="GO" id="GO:0005975">
    <property type="term" value="P:carbohydrate metabolic process"/>
    <property type="evidence" value="ECO:0007669"/>
    <property type="project" value="InterPro"/>
</dbReference>
<dbReference type="PANTHER" id="PTHR10963">
    <property type="entry name" value="GLYCOSYL HYDROLASE-RELATED"/>
    <property type="match status" value="1"/>
</dbReference>
<evidence type="ECO:0000256" key="2">
    <source>
        <dbReference type="SAM" id="SignalP"/>
    </source>
</evidence>
<protein>
    <recommendedName>
        <fullName evidence="3">GH16 domain-containing protein</fullName>
    </recommendedName>
</protein>
<feature type="chain" id="PRO_5032627851" description="GH16 domain-containing protein" evidence="2">
    <location>
        <begin position="20"/>
        <end position="377"/>
    </location>
</feature>
<dbReference type="Gene3D" id="2.60.120.200">
    <property type="match status" value="1"/>
</dbReference>